<feature type="domain" description="Glycosyl transferase family 3 N-terminal" evidence="5">
    <location>
        <begin position="9"/>
        <end position="70"/>
    </location>
</feature>
<dbReference type="InterPro" id="IPR017459">
    <property type="entry name" value="Glycosyl_Trfase_fam3_N_dom"/>
</dbReference>
<dbReference type="Pfam" id="PF00591">
    <property type="entry name" value="Glycos_transf_3"/>
    <property type="match status" value="1"/>
</dbReference>
<dbReference type="InterPro" id="IPR035902">
    <property type="entry name" value="Nuc_phospho_transferase"/>
</dbReference>
<feature type="compositionally biased region" description="Basic residues" evidence="3">
    <location>
        <begin position="203"/>
        <end position="217"/>
    </location>
</feature>
<dbReference type="GeneID" id="136996831"/>
<evidence type="ECO:0000259" key="5">
    <source>
        <dbReference type="Pfam" id="PF02885"/>
    </source>
</evidence>
<feature type="compositionally biased region" description="Gly residues" evidence="3">
    <location>
        <begin position="285"/>
        <end position="294"/>
    </location>
</feature>
<dbReference type="Gene3D" id="3.40.1030.10">
    <property type="entry name" value="Nucleoside phosphorylase/phosphoribosyltransferase catalytic domain"/>
    <property type="match status" value="1"/>
</dbReference>
<feature type="compositionally biased region" description="Low complexity" evidence="3">
    <location>
        <begin position="450"/>
        <end position="469"/>
    </location>
</feature>
<feature type="compositionally biased region" description="Basic residues" evidence="3">
    <location>
        <begin position="299"/>
        <end position="310"/>
    </location>
</feature>
<keyword evidence="1" id="KW-0328">Glycosyltransferase</keyword>
<feature type="compositionally biased region" description="Low complexity" evidence="3">
    <location>
        <begin position="311"/>
        <end position="324"/>
    </location>
</feature>
<evidence type="ECO:0000313" key="7">
    <source>
        <dbReference type="RefSeq" id="XP_067173739.1"/>
    </source>
</evidence>
<feature type="region of interest" description="Disordered" evidence="3">
    <location>
        <begin position="136"/>
        <end position="233"/>
    </location>
</feature>
<protein>
    <submittedName>
        <fullName evidence="7">Thymidine phosphorylase isoform X1</fullName>
    </submittedName>
</protein>
<evidence type="ECO:0000256" key="3">
    <source>
        <dbReference type="SAM" id="MobiDB-lite"/>
    </source>
</evidence>
<accession>A0ABM4G944</accession>
<dbReference type="InterPro" id="IPR000312">
    <property type="entry name" value="Glycosyl_Trfase_fam3"/>
</dbReference>
<dbReference type="Gene3D" id="1.20.970.10">
    <property type="entry name" value="Transferase, Pyrimidine Nucleoside Phosphorylase, Chain C"/>
    <property type="match status" value="1"/>
</dbReference>
<sequence>MATEASIPALIRRKRDGERLRDEEIEHFVRGVTDGTVQQGQIGAMLMAIRLRGMDTEETVALTRAMAASGRRLAWPEGWRGRLVDKHSTGGVGDKVSLALAPALAACGCKVPMISGRGLGHTGGTLDKLESIPGFSVAQSPEQVRARDGDGDTAGSGGPQPGLPRTVLPARAADAAHPGAGGLLHRGAERGAGARRPGALQPARRHRHRRQPAAHHGLHPEQEGGGAGVGAGAGRQVWERRPVPHAGGCAAAGAEPGVGGRPAGHPHGGGAEPHGRAAGPLRGQLAGGAGGAAVPGGPRPRRPARARHRAGGAAAVAVRGSRLAGAGGGAAGAGAGRRLGPARLRGHAGGAGGAPRHRPPALRGHPRPAPPRPGAGGHARGAARAPRRHGAAGGGAAAGPRAARAGRRAEAGGRRHQPARGRRAAGGRGAAPAARPALAARAPRRRGAGRRAAPGPAGRLGPLRGRALPAGPPRRRARPAQLRGPAAAAAAVSYGLRAPGPPGPAIKPPAWSAPPPCCLPGVTARVGVAPPRGGVGRCRGGGAEGAAHARCRRRRRGRCVCVWGGGMLECA</sequence>
<dbReference type="PROSITE" id="PS00647">
    <property type="entry name" value="THYMID_PHOSPHORYLASE"/>
    <property type="match status" value="1"/>
</dbReference>
<keyword evidence="6" id="KW-1185">Reference proteome</keyword>
<dbReference type="PANTHER" id="PTHR10515:SF0">
    <property type="entry name" value="THYMIDINE PHOSPHORYLASE"/>
    <property type="match status" value="1"/>
</dbReference>
<feature type="compositionally biased region" description="Gly residues" evidence="3">
    <location>
        <begin position="325"/>
        <end position="337"/>
    </location>
</feature>
<keyword evidence="2" id="KW-0808">Transferase</keyword>
<evidence type="ECO:0000313" key="6">
    <source>
        <dbReference type="Proteomes" id="UP001652627"/>
    </source>
</evidence>
<feature type="compositionally biased region" description="Gly residues" evidence="3">
    <location>
        <begin position="223"/>
        <end position="233"/>
    </location>
</feature>
<name>A0ABM4G944_9AVES</name>
<feature type="compositionally biased region" description="Basic residues" evidence="3">
    <location>
        <begin position="355"/>
        <end position="366"/>
    </location>
</feature>
<dbReference type="RefSeq" id="XP_067173739.1">
    <property type="nucleotide sequence ID" value="XM_067317638.1"/>
</dbReference>
<evidence type="ECO:0000256" key="1">
    <source>
        <dbReference type="ARBA" id="ARBA00022676"/>
    </source>
</evidence>
<feature type="region of interest" description="Disordered" evidence="3">
    <location>
        <begin position="245"/>
        <end position="483"/>
    </location>
</feature>
<feature type="compositionally biased region" description="Low complexity" evidence="3">
    <location>
        <begin position="430"/>
        <end position="441"/>
    </location>
</feature>
<dbReference type="SUPFAM" id="SSF52418">
    <property type="entry name" value="Nucleoside phosphorylase/phosphoribosyltransferase catalytic domain"/>
    <property type="match status" value="1"/>
</dbReference>
<organism evidence="6 7">
    <name type="scientific">Apteryx mantelli</name>
    <name type="common">North Island brown kiwi</name>
    <dbReference type="NCBI Taxonomy" id="2696672"/>
    <lineage>
        <taxon>Eukaryota</taxon>
        <taxon>Metazoa</taxon>
        <taxon>Chordata</taxon>
        <taxon>Craniata</taxon>
        <taxon>Vertebrata</taxon>
        <taxon>Euteleostomi</taxon>
        <taxon>Archelosauria</taxon>
        <taxon>Archosauria</taxon>
        <taxon>Dinosauria</taxon>
        <taxon>Saurischia</taxon>
        <taxon>Theropoda</taxon>
        <taxon>Coelurosauria</taxon>
        <taxon>Aves</taxon>
        <taxon>Palaeognathae</taxon>
        <taxon>Apterygiformes</taxon>
        <taxon>Apterygidae</taxon>
        <taxon>Apteryx</taxon>
    </lineage>
</organism>
<gene>
    <name evidence="7" type="primary">TYMP</name>
</gene>
<dbReference type="InterPro" id="IPR017872">
    <property type="entry name" value="Pyrmidine_PPase_CS"/>
</dbReference>
<dbReference type="SUPFAM" id="SSF47648">
    <property type="entry name" value="Nucleoside phosphorylase/phosphoribosyltransferase N-terminal domain"/>
    <property type="match status" value="1"/>
</dbReference>
<reference evidence="7" key="2">
    <citation type="submission" date="2025-08" db="UniProtKB">
        <authorList>
            <consortium name="RefSeq"/>
        </authorList>
    </citation>
    <scope>IDENTIFICATION</scope>
    <source>
        <tissue evidence="7">Blood</tissue>
    </source>
</reference>
<evidence type="ECO:0000256" key="2">
    <source>
        <dbReference type="ARBA" id="ARBA00022679"/>
    </source>
</evidence>
<dbReference type="InterPro" id="IPR036320">
    <property type="entry name" value="Glycosyl_Trfase_fam3_N_dom_sf"/>
</dbReference>
<dbReference type="Proteomes" id="UP001652627">
    <property type="component" value="Chromosome 1"/>
</dbReference>
<reference evidence="6" key="1">
    <citation type="submission" date="2025-05" db="UniProtKB">
        <authorList>
            <consortium name="RefSeq"/>
        </authorList>
    </citation>
    <scope>NUCLEOTIDE SEQUENCE [LARGE SCALE GENOMIC DNA]</scope>
</reference>
<evidence type="ECO:0000259" key="4">
    <source>
        <dbReference type="Pfam" id="PF00591"/>
    </source>
</evidence>
<feature type="compositionally biased region" description="Gly residues" evidence="3">
    <location>
        <begin position="256"/>
        <end position="272"/>
    </location>
</feature>
<dbReference type="InterPro" id="IPR000053">
    <property type="entry name" value="Thymidine/pyrmidine_PPase"/>
</dbReference>
<dbReference type="PANTHER" id="PTHR10515">
    <property type="entry name" value="THYMIDINE PHOSPHORYLASE"/>
    <property type="match status" value="1"/>
</dbReference>
<proteinExistence type="predicted"/>
<dbReference type="Pfam" id="PF02885">
    <property type="entry name" value="Glycos_trans_3N"/>
    <property type="match status" value="1"/>
</dbReference>
<feature type="compositionally biased region" description="Low complexity" evidence="3">
    <location>
        <begin position="245"/>
        <end position="255"/>
    </location>
</feature>
<feature type="compositionally biased region" description="Basic residues" evidence="3">
    <location>
        <begin position="414"/>
        <end position="425"/>
    </location>
</feature>
<feature type="domain" description="Glycosyl transferase family 3" evidence="4">
    <location>
        <begin position="81"/>
        <end position="145"/>
    </location>
</feature>
<feature type="compositionally biased region" description="Low complexity" evidence="3">
    <location>
        <begin position="169"/>
        <end position="178"/>
    </location>
</feature>